<protein>
    <recommendedName>
        <fullName evidence="7">HMG box domain-containing protein</fullName>
    </recommendedName>
</protein>
<dbReference type="SUPFAM" id="SSF47095">
    <property type="entry name" value="HMG-box"/>
    <property type="match status" value="1"/>
</dbReference>
<sequence>RDGAANGKGFSHYGQTDYSVYDASFYTPEKVSDLDSETSSSVRHYARKPRTPRTIKMMMEKHRESERVRHHSLNEALKDVCLRVPGFDPTAKETKVVQMQRIIGYECFLENTLNTLSQQLCVPKTCLTINTNFITEAIKNMPMDEFYQSCNWKGADGDEEEPYFTVKRKKHGYRLMDPSNLLSGNINNQRDKISSPTVDSTTDNIVHVYPLSPYIYNQGINQAAPLIYCSSGNEDLQEDAILEDSNWSSQGFNTIGLSSGVKGYSEGLGESQESGIKLESQSLFDEDNQFNDIDSLVEHGLYKDCEHLKNVSPSFMKECVSASTEEGEAGFDLSSPQRDMLNSPPLRGIWHSASKLNLSGDGDTPKCKEMQIVSPENVLETKPKLGLSGTGAQTSLQNQFSISGLEPYSIYSQMQSPVRSRGSSNEMTSKDENKRPSYSSYYRVVPPSQVASTPKRVAGVTPVSHNFSHTRDLKPATANIRSIRINIVQPRSIANLKRQTVVKSYRVSSAVPCITSSQPQHCASQSSAGNACCTNKMTSVTVNQACCHGNNAMVSPPSKNKRKRYVPLRSPLQTRTNNTQRWLDTAEPPYKKCRPLGDFDSASKTGYNNGEDNHSYLLNLKTTPVSKQRRSVVSASTEEGEAGFDLSSPQRDMLNSPPLRPLGDFDSASKTGYNNGEDNHSYLLNLKTTPVSKQSSSTFARRVDHRRSTWMNGFMMFTQVNRHKMISANPGLHVSHIQKMMGEKWRGMTADEKRPYREKANQCSAYLLETQQCHDQSGYSLLETQQCHDQSGYSLLETQQCHDQSGCSLLETQQCHQSGYSLLETQQCHDQSGYSILVPQEALQQFHDQEQRMPQEALQQFHDQEQRMPQEALQQFHDQEQRMPQEPLQQFHDQEQRMPQEALQQFHDQEQRMPQEPLQQCHDQEQDNSDDYSFLAPHEALNTDKIAGSLSH</sequence>
<dbReference type="Proteomes" id="UP000828390">
    <property type="component" value="Unassembled WGS sequence"/>
</dbReference>
<keyword evidence="6" id="KW-1185">Reference proteome</keyword>
<accession>A0A9D4R8R7</accession>
<reference evidence="5" key="2">
    <citation type="submission" date="2020-11" db="EMBL/GenBank/DDBJ databases">
        <authorList>
            <person name="McCartney M.A."/>
            <person name="Auch B."/>
            <person name="Kono T."/>
            <person name="Mallez S."/>
            <person name="Becker A."/>
            <person name="Gohl D.M."/>
            <person name="Silverstein K.A.T."/>
            <person name="Koren S."/>
            <person name="Bechman K.B."/>
            <person name="Herman A."/>
            <person name="Abrahante J.E."/>
            <person name="Garbe J."/>
        </authorList>
    </citation>
    <scope>NUCLEOTIDE SEQUENCE</scope>
    <source>
        <strain evidence="5">Duluth1</strain>
        <tissue evidence="5">Whole animal</tissue>
    </source>
</reference>
<feature type="compositionally biased region" description="Polar residues" evidence="2">
    <location>
        <begin position="414"/>
        <end position="427"/>
    </location>
</feature>
<dbReference type="GO" id="GO:0046983">
    <property type="term" value="F:protein dimerization activity"/>
    <property type="evidence" value="ECO:0007669"/>
    <property type="project" value="InterPro"/>
</dbReference>
<evidence type="ECO:0000259" key="3">
    <source>
        <dbReference type="PROSITE" id="PS50118"/>
    </source>
</evidence>
<dbReference type="SUPFAM" id="SSF47459">
    <property type="entry name" value="HLH, helix-loop-helix DNA-binding domain"/>
    <property type="match status" value="1"/>
</dbReference>
<feature type="domain" description="BHLH" evidence="4">
    <location>
        <begin position="57"/>
        <end position="109"/>
    </location>
</feature>
<feature type="region of interest" description="Disordered" evidence="2">
    <location>
        <begin position="414"/>
        <end position="439"/>
    </location>
</feature>
<evidence type="ECO:0008006" key="7">
    <source>
        <dbReference type="Google" id="ProtNLM"/>
    </source>
</evidence>
<dbReference type="PROSITE" id="PS50118">
    <property type="entry name" value="HMG_BOX_2"/>
    <property type="match status" value="1"/>
</dbReference>
<dbReference type="InterPro" id="IPR036910">
    <property type="entry name" value="HMG_box_dom_sf"/>
</dbReference>
<dbReference type="InterPro" id="IPR011598">
    <property type="entry name" value="bHLH_dom"/>
</dbReference>
<name>A0A9D4R8R7_DREPO</name>
<feature type="region of interest" description="Disordered" evidence="2">
    <location>
        <begin position="907"/>
        <end position="952"/>
    </location>
</feature>
<dbReference type="InterPro" id="IPR036638">
    <property type="entry name" value="HLH_DNA-bd_sf"/>
</dbReference>
<feature type="non-terminal residue" evidence="5">
    <location>
        <position position="952"/>
    </location>
</feature>
<organism evidence="5 6">
    <name type="scientific">Dreissena polymorpha</name>
    <name type="common">Zebra mussel</name>
    <name type="synonym">Mytilus polymorpha</name>
    <dbReference type="NCBI Taxonomy" id="45954"/>
    <lineage>
        <taxon>Eukaryota</taxon>
        <taxon>Metazoa</taxon>
        <taxon>Spiralia</taxon>
        <taxon>Lophotrochozoa</taxon>
        <taxon>Mollusca</taxon>
        <taxon>Bivalvia</taxon>
        <taxon>Autobranchia</taxon>
        <taxon>Heteroconchia</taxon>
        <taxon>Euheterodonta</taxon>
        <taxon>Imparidentia</taxon>
        <taxon>Neoheterodontei</taxon>
        <taxon>Myida</taxon>
        <taxon>Dreissenoidea</taxon>
        <taxon>Dreissenidae</taxon>
        <taxon>Dreissena</taxon>
    </lineage>
</organism>
<dbReference type="PANTHER" id="PTHR47658:SF1">
    <property type="entry name" value="MEIOSIS INITIATOR PROTEIN"/>
    <property type="match status" value="1"/>
</dbReference>
<keyword evidence="1" id="KW-0238">DNA-binding</keyword>
<feature type="DNA-binding region" description="HMG box" evidence="1">
    <location>
        <begin position="707"/>
        <end position="762"/>
    </location>
</feature>
<dbReference type="PROSITE" id="PS50888">
    <property type="entry name" value="BHLH"/>
    <property type="match status" value="1"/>
</dbReference>
<evidence type="ECO:0000313" key="5">
    <source>
        <dbReference type="EMBL" id="KAH3859259.1"/>
    </source>
</evidence>
<proteinExistence type="predicted"/>
<dbReference type="Pfam" id="PF00505">
    <property type="entry name" value="HMG_box"/>
    <property type="match status" value="1"/>
</dbReference>
<dbReference type="PANTHER" id="PTHR47658">
    <property type="entry name" value="HIGH MOBILITY GROUP B PROTEIN 12-RELATED"/>
    <property type="match status" value="1"/>
</dbReference>
<dbReference type="EMBL" id="JAIWYP010000003">
    <property type="protein sequence ID" value="KAH3859259.1"/>
    <property type="molecule type" value="Genomic_DNA"/>
</dbReference>
<reference evidence="5" key="1">
    <citation type="journal article" date="2019" name="bioRxiv">
        <title>The Genome of the Zebra Mussel, Dreissena polymorpha: A Resource for Invasive Species Research.</title>
        <authorList>
            <person name="McCartney M.A."/>
            <person name="Auch B."/>
            <person name="Kono T."/>
            <person name="Mallez S."/>
            <person name="Zhang Y."/>
            <person name="Obille A."/>
            <person name="Becker A."/>
            <person name="Abrahante J.E."/>
            <person name="Garbe J."/>
            <person name="Badalamenti J.P."/>
            <person name="Herman A."/>
            <person name="Mangelson H."/>
            <person name="Liachko I."/>
            <person name="Sullivan S."/>
            <person name="Sone E.D."/>
            <person name="Koren S."/>
            <person name="Silverstein K.A.T."/>
            <person name="Beckman K.B."/>
            <person name="Gohl D.M."/>
        </authorList>
    </citation>
    <scope>NUCLEOTIDE SEQUENCE</scope>
    <source>
        <strain evidence="5">Duluth1</strain>
        <tissue evidence="5">Whole animal</tissue>
    </source>
</reference>
<gene>
    <name evidence="5" type="ORF">DPMN_101976</name>
</gene>
<keyword evidence="1" id="KW-0539">Nucleus</keyword>
<evidence type="ECO:0000256" key="1">
    <source>
        <dbReference type="PROSITE-ProRule" id="PRU00267"/>
    </source>
</evidence>
<dbReference type="SMART" id="SM00398">
    <property type="entry name" value="HMG"/>
    <property type="match status" value="1"/>
</dbReference>
<dbReference type="InterPro" id="IPR009071">
    <property type="entry name" value="HMG_box_dom"/>
</dbReference>
<evidence type="ECO:0000259" key="4">
    <source>
        <dbReference type="PROSITE" id="PS50888"/>
    </source>
</evidence>
<dbReference type="Gene3D" id="1.10.30.10">
    <property type="entry name" value="High mobility group box domain"/>
    <property type="match status" value="1"/>
</dbReference>
<comment type="caution">
    <text evidence="5">The sequence shown here is derived from an EMBL/GenBank/DDBJ whole genome shotgun (WGS) entry which is preliminary data.</text>
</comment>
<dbReference type="GO" id="GO:0003677">
    <property type="term" value="F:DNA binding"/>
    <property type="evidence" value="ECO:0007669"/>
    <property type="project" value="UniProtKB-UniRule"/>
</dbReference>
<dbReference type="AlphaFoldDB" id="A0A9D4R8R7"/>
<evidence type="ECO:0000256" key="2">
    <source>
        <dbReference type="SAM" id="MobiDB-lite"/>
    </source>
</evidence>
<feature type="domain" description="HMG box" evidence="3">
    <location>
        <begin position="707"/>
        <end position="762"/>
    </location>
</feature>
<evidence type="ECO:0000313" key="6">
    <source>
        <dbReference type="Proteomes" id="UP000828390"/>
    </source>
</evidence>
<dbReference type="GO" id="GO:0005634">
    <property type="term" value="C:nucleus"/>
    <property type="evidence" value="ECO:0007669"/>
    <property type="project" value="UniProtKB-UniRule"/>
</dbReference>